<dbReference type="EMBL" id="CACTIH010009081">
    <property type="protein sequence ID" value="CAA3023023.1"/>
    <property type="molecule type" value="Genomic_DNA"/>
</dbReference>
<protein>
    <submittedName>
        <fullName evidence="1">Uncharacterized protein</fullName>
    </submittedName>
</protein>
<gene>
    <name evidence="1" type="ORF">OLEA9_A005230</name>
</gene>
<dbReference type="AlphaFoldDB" id="A0A8S0UVL0"/>
<organism evidence="1 2">
    <name type="scientific">Olea europaea subsp. europaea</name>
    <dbReference type="NCBI Taxonomy" id="158383"/>
    <lineage>
        <taxon>Eukaryota</taxon>
        <taxon>Viridiplantae</taxon>
        <taxon>Streptophyta</taxon>
        <taxon>Embryophyta</taxon>
        <taxon>Tracheophyta</taxon>
        <taxon>Spermatophyta</taxon>
        <taxon>Magnoliopsida</taxon>
        <taxon>eudicotyledons</taxon>
        <taxon>Gunneridae</taxon>
        <taxon>Pentapetalae</taxon>
        <taxon>asterids</taxon>
        <taxon>lamiids</taxon>
        <taxon>Lamiales</taxon>
        <taxon>Oleaceae</taxon>
        <taxon>Oleeae</taxon>
        <taxon>Olea</taxon>
    </lineage>
</organism>
<evidence type="ECO:0000313" key="2">
    <source>
        <dbReference type="Proteomes" id="UP000594638"/>
    </source>
</evidence>
<accession>A0A8S0UVL0</accession>
<dbReference type="Proteomes" id="UP000594638">
    <property type="component" value="Unassembled WGS sequence"/>
</dbReference>
<keyword evidence="2" id="KW-1185">Reference proteome</keyword>
<comment type="caution">
    <text evidence="1">The sequence shown here is derived from an EMBL/GenBank/DDBJ whole genome shotgun (WGS) entry which is preliminary data.</text>
</comment>
<reference evidence="1 2" key="1">
    <citation type="submission" date="2019-12" db="EMBL/GenBank/DDBJ databases">
        <authorList>
            <person name="Alioto T."/>
            <person name="Alioto T."/>
            <person name="Gomez Garrido J."/>
        </authorList>
    </citation>
    <scope>NUCLEOTIDE SEQUENCE [LARGE SCALE GENOMIC DNA]</scope>
</reference>
<proteinExistence type="predicted"/>
<sequence length="93" mass="11012">MKMKLALVIGFVYNRVSDLVRPCYCWLWLRLRLRLRLRLWTLGVSCEARGLHTVGRIPDSLDFILQASDDKAVDEDEWDVNKLRKNFIEIKYG</sequence>
<evidence type="ECO:0000313" key="1">
    <source>
        <dbReference type="EMBL" id="CAA3023023.1"/>
    </source>
</evidence>
<name>A0A8S0UVL0_OLEEU</name>
<dbReference type="Gramene" id="OE9A005230T1">
    <property type="protein sequence ID" value="OE9A005230C1"/>
    <property type="gene ID" value="OE9A005230"/>
</dbReference>